<evidence type="ECO:0000313" key="3">
    <source>
        <dbReference type="Proteomes" id="UP001492380"/>
    </source>
</evidence>
<evidence type="ECO:0000256" key="1">
    <source>
        <dbReference type="SAM" id="MobiDB-lite"/>
    </source>
</evidence>
<feature type="compositionally biased region" description="Basic and acidic residues" evidence="1">
    <location>
        <begin position="201"/>
        <end position="223"/>
    </location>
</feature>
<proteinExistence type="predicted"/>
<sequence>MESLAPSTMESSSLQRLQNTYKFMNLDRNLCQAYQLYHIFLKYKWTNKLPRKAAILQVFLGFFDPQGNFPYNKNPVIKTHTQAIKLPAPAPTTTTSSYGGGYSSSYPLAPATTTTLGGFGSGFSTSHSSRFSYTRESSPDNHAHFSNPNNKDQEEDFADNYNKGLEEDFNKDFKEDFKEEDFDANPDQVNDTCGSNNAYKDNQEDVYKDTDNNSFDDTYKDDTPPSPLRLTYQSAFTPSTPFNNHSFTPKQQALLALTAAQYSTYTWEDMDNRWITWVP</sequence>
<organism evidence="2 3">
    <name type="scientific">Phyllosticta capitalensis</name>
    <dbReference type="NCBI Taxonomy" id="121624"/>
    <lineage>
        <taxon>Eukaryota</taxon>
        <taxon>Fungi</taxon>
        <taxon>Dikarya</taxon>
        <taxon>Ascomycota</taxon>
        <taxon>Pezizomycotina</taxon>
        <taxon>Dothideomycetes</taxon>
        <taxon>Dothideomycetes incertae sedis</taxon>
        <taxon>Botryosphaeriales</taxon>
        <taxon>Phyllostictaceae</taxon>
        <taxon>Phyllosticta</taxon>
    </lineage>
</organism>
<keyword evidence="3" id="KW-1185">Reference proteome</keyword>
<dbReference type="EMBL" id="JBBWRZ010000008">
    <property type="protein sequence ID" value="KAK8230915.1"/>
    <property type="molecule type" value="Genomic_DNA"/>
</dbReference>
<feature type="region of interest" description="Disordered" evidence="1">
    <location>
        <begin position="181"/>
        <end position="225"/>
    </location>
</feature>
<name>A0ABR1YJ50_9PEZI</name>
<accession>A0ABR1YJ50</accession>
<evidence type="ECO:0000313" key="2">
    <source>
        <dbReference type="EMBL" id="KAK8230915.1"/>
    </source>
</evidence>
<reference evidence="2 3" key="1">
    <citation type="submission" date="2024-04" db="EMBL/GenBank/DDBJ databases">
        <title>Phyllosticta paracitricarpa is synonymous to the EU quarantine fungus P. citricarpa based on phylogenomic analyses.</title>
        <authorList>
            <consortium name="Lawrence Berkeley National Laboratory"/>
            <person name="Van Ingen-Buijs V.A."/>
            <person name="Van Westerhoven A.C."/>
            <person name="Haridas S."/>
            <person name="Skiadas P."/>
            <person name="Martin F."/>
            <person name="Groenewald J.Z."/>
            <person name="Crous P.W."/>
            <person name="Seidl M.F."/>
        </authorList>
    </citation>
    <scope>NUCLEOTIDE SEQUENCE [LARGE SCALE GENOMIC DNA]</scope>
    <source>
        <strain evidence="2 3">CBS 123374</strain>
    </source>
</reference>
<protein>
    <submittedName>
        <fullName evidence="2">Uncharacterized protein</fullName>
    </submittedName>
</protein>
<gene>
    <name evidence="2" type="ORF">HDK90DRAFT_468266</name>
</gene>
<dbReference type="Proteomes" id="UP001492380">
    <property type="component" value="Unassembled WGS sequence"/>
</dbReference>
<feature type="compositionally biased region" description="Polar residues" evidence="1">
    <location>
        <begin position="187"/>
        <end position="200"/>
    </location>
</feature>
<comment type="caution">
    <text evidence="2">The sequence shown here is derived from an EMBL/GenBank/DDBJ whole genome shotgun (WGS) entry which is preliminary data.</text>
</comment>
<feature type="region of interest" description="Disordered" evidence="1">
    <location>
        <begin position="130"/>
        <end position="156"/>
    </location>
</feature>